<accession>A0A2I1BUS8</accession>
<dbReference type="VEuPathDB" id="FungiDB:P174DRAFT_446142"/>
<dbReference type="Proteomes" id="UP000234474">
    <property type="component" value="Unassembled WGS sequence"/>
</dbReference>
<dbReference type="GeneID" id="36535838"/>
<dbReference type="OrthoDB" id="448455at2759"/>
<reference evidence="2" key="1">
    <citation type="journal article" date="2018" name="Proc. Natl. Acad. Sci. U.S.A.">
        <title>Linking secondary metabolites to gene clusters through genome sequencing of six diverse Aspergillus species.</title>
        <authorList>
            <person name="Kaerboelling I."/>
            <person name="Vesth T.C."/>
            <person name="Frisvad J.C."/>
            <person name="Nybo J.L."/>
            <person name="Theobald S."/>
            <person name="Kuo A."/>
            <person name="Bowyer P."/>
            <person name="Matsuda Y."/>
            <person name="Mondo S."/>
            <person name="Lyhne E.K."/>
            <person name="Kogle M.E."/>
            <person name="Clum A."/>
            <person name="Lipzen A."/>
            <person name="Salamov A."/>
            <person name="Ngan C.Y."/>
            <person name="Daum C."/>
            <person name="Chiniquy J."/>
            <person name="Barry K."/>
            <person name="LaButti K."/>
            <person name="Haridas S."/>
            <person name="Simmons B.A."/>
            <person name="Magnuson J.K."/>
            <person name="Mortensen U.H."/>
            <person name="Larsen T.O."/>
            <person name="Grigoriev I.V."/>
            <person name="Baker S.E."/>
            <person name="Andersen M.R."/>
        </authorList>
    </citation>
    <scope>NUCLEOTIDE SEQUENCE [LARGE SCALE GENOMIC DNA]</scope>
    <source>
        <strain evidence="2">IBT 16806</strain>
    </source>
</reference>
<proteinExistence type="predicted"/>
<dbReference type="AlphaFoldDB" id="A0A2I1BUS8"/>
<gene>
    <name evidence="1" type="ORF">P174DRAFT_446142</name>
</gene>
<evidence type="ECO:0000313" key="1">
    <source>
        <dbReference type="EMBL" id="PKX89116.1"/>
    </source>
</evidence>
<dbReference type="EMBL" id="MSZS01000011">
    <property type="protein sequence ID" value="PKX89116.1"/>
    <property type="molecule type" value="Genomic_DNA"/>
</dbReference>
<organism evidence="1 2">
    <name type="scientific">Aspergillus novofumigatus (strain IBT 16806)</name>
    <dbReference type="NCBI Taxonomy" id="1392255"/>
    <lineage>
        <taxon>Eukaryota</taxon>
        <taxon>Fungi</taxon>
        <taxon>Dikarya</taxon>
        <taxon>Ascomycota</taxon>
        <taxon>Pezizomycotina</taxon>
        <taxon>Eurotiomycetes</taxon>
        <taxon>Eurotiomycetidae</taxon>
        <taxon>Eurotiales</taxon>
        <taxon>Aspergillaceae</taxon>
        <taxon>Aspergillus</taxon>
        <taxon>Aspergillus subgen. Fumigati</taxon>
    </lineage>
</organism>
<dbReference type="RefSeq" id="XP_024677711.1">
    <property type="nucleotide sequence ID" value="XM_024828512.1"/>
</dbReference>
<keyword evidence="2" id="KW-1185">Reference proteome</keyword>
<evidence type="ECO:0000313" key="2">
    <source>
        <dbReference type="Proteomes" id="UP000234474"/>
    </source>
</evidence>
<comment type="caution">
    <text evidence="1">The sequence shown here is derived from an EMBL/GenBank/DDBJ whole genome shotgun (WGS) entry which is preliminary data.</text>
</comment>
<sequence length="73" mass="8109">MGKAINQMTVQVTKVHEMLGNLLVVVNSKDENYGDSAKSQRNLIRKILQPSTTDSAQDWYNRISKACIPSTGD</sequence>
<name>A0A2I1BUS8_ASPN1</name>
<protein>
    <submittedName>
        <fullName evidence="1">Uncharacterized protein</fullName>
    </submittedName>
</protein>